<dbReference type="EMBL" id="KL142380">
    <property type="protein sequence ID" value="KDR75512.1"/>
    <property type="molecule type" value="Genomic_DNA"/>
</dbReference>
<evidence type="ECO:0000256" key="1">
    <source>
        <dbReference type="SAM" id="MobiDB-lite"/>
    </source>
</evidence>
<dbReference type="OrthoDB" id="3042126at2759"/>
<feature type="compositionally biased region" description="Polar residues" evidence="1">
    <location>
        <begin position="34"/>
        <end position="50"/>
    </location>
</feature>
<evidence type="ECO:0000313" key="2">
    <source>
        <dbReference type="EMBL" id="KDR75512.1"/>
    </source>
</evidence>
<dbReference type="AlphaFoldDB" id="A0A067SZP2"/>
<gene>
    <name evidence="2" type="ORF">GALMADRAFT_211037</name>
</gene>
<organism evidence="2 3">
    <name type="scientific">Galerina marginata (strain CBS 339.88)</name>
    <dbReference type="NCBI Taxonomy" id="685588"/>
    <lineage>
        <taxon>Eukaryota</taxon>
        <taxon>Fungi</taxon>
        <taxon>Dikarya</taxon>
        <taxon>Basidiomycota</taxon>
        <taxon>Agaricomycotina</taxon>
        <taxon>Agaricomycetes</taxon>
        <taxon>Agaricomycetidae</taxon>
        <taxon>Agaricales</taxon>
        <taxon>Agaricineae</taxon>
        <taxon>Strophariaceae</taxon>
        <taxon>Galerina</taxon>
    </lineage>
</organism>
<protein>
    <submittedName>
        <fullName evidence="2">Uncharacterized protein</fullName>
    </submittedName>
</protein>
<accession>A0A067SZP2</accession>
<dbReference type="HOGENOM" id="CLU_1214836_0_0_1"/>
<keyword evidence="3" id="KW-1185">Reference proteome</keyword>
<sequence length="228" mass="25205">MTCVRGASMDSQRFDLSKRRKTSSLTIATTATLGHSTQSPKNSPVRTSSLVMEPWEDHTVAVLSGGTSLSDENSSESGSGSSDSSTVDHSSSYSTEESGTSTLSVSSLFFKSKKEVHSTDVFEKEDGYQTTRTIIRSASRSTSPPNSPAHKLFRRLDCMRSTDAFEEELDFIQVQRDKELSGTERGLRLWVEKECTVSVEEKWRSAIQAMLYERAPPADSVVGRVEVW</sequence>
<proteinExistence type="predicted"/>
<feature type="compositionally biased region" description="Low complexity" evidence="1">
    <location>
        <begin position="23"/>
        <end position="33"/>
    </location>
</feature>
<dbReference type="Proteomes" id="UP000027222">
    <property type="component" value="Unassembled WGS sequence"/>
</dbReference>
<evidence type="ECO:0000313" key="3">
    <source>
        <dbReference type="Proteomes" id="UP000027222"/>
    </source>
</evidence>
<reference evidence="3" key="1">
    <citation type="journal article" date="2014" name="Proc. Natl. Acad. Sci. U.S.A.">
        <title>Extensive sampling of basidiomycete genomes demonstrates inadequacy of the white-rot/brown-rot paradigm for wood decay fungi.</title>
        <authorList>
            <person name="Riley R."/>
            <person name="Salamov A.A."/>
            <person name="Brown D.W."/>
            <person name="Nagy L.G."/>
            <person name="Floudas D."/>
            <person name="Held B.W."/>
            <person name="Levasseur A."/>
            <person name="Lombard V."/>
            <person name="Morin E."/>
            <person name="Otillar R."/>
            <person name="Lindquist E.A."/>
            <person name="Sun H."/>
            <person name="LaButti K.M."/>
            <person name="Schmutz J."/>
            <person name="Jabbour D."/>
            <person name="Luo H."/>
            <person name="Baker S.E."/>
            <person name="Pisabarro A.G."/>
            <person name="Walton J.D."/>
            <person name="Blanchette R.A."/>
            <person name="Henrissat B."/>
            <person name="Martin F."/>
            <person name="Cullen D."/>
            <person name="Hibbett D.S."/>
            <person name="Grigoriev I.V."/>
        </authorList>
    </citation>
    <scope>NUCLEOTIDE SEQUENCE [LARGE SCALE GENOMIC DNA]</scope>
    <source>
        <strain evidence="3">CBS 339.88</strain>
    </source>
</reference>
<feature type="compositionally biased region" description="Low complexity" evidence="1">
    <location>
        <begin position="66"/>
        <end position="99"/>
    </location>
</feature>
<name>A0A067SZP2_GALM3</name>
<feature type="region of interest" description="Disordered" evidence="1">
    <location>
        <begin position="1"/>
        <end position="99"/>
    </location>
</feature>